<dbReference type="SUPFAM" id="SSF49562">
    <property type="entry name" value="C2 domain (Calcium/lipid-binding domain, CaLB)"/>
    <property type="match status" value="2"/>
</dbReference>
<dbReference type="PANTHER" id="PTHR10857:SF106">
    <property type="entry name" value="C2 DOMAIN-CONTAINING PROTEIN"/>
    <property type="match status" value="1"/>
</dbReference>
<organism evidence="3 4">
    <name type="scientific">Chara braunii</name>
    <name type="common">Braun's stonewort</name>
    <dbReference type="NCBI Taxonomy" id="69332"/>
    <lineage>
        <taxon>Eukaryota</taxon>
        <taxon>Viridiplantae</taxon>
        <taxon>Streptophyta</taxon>
        <taxon>Charophyceae</taxon>
        <taxon>Charales</taxon>
        <taxon>Characeae</taxon>
        <taxon>Chara</taxon>
    </lineage>
</organism>
<feature type="domain" description="C2" evidence="2">
    <location>
        <begin position="199"/>
        <end position="329"/>
    </location>
</feature>
<protein>
    <recommendedName>
        <fullName evidence="2">C2 domain-containing protein</fullName>
    </recommendedName>
</protein>
<dbReference type="InterPro" id="IPR045052">
    <property type="entry name" value="Copine"/>
</dbReference>
<dbReference type="PANTHER" id="PTHR10857">
    <property type="entry name" value="COPINE"/>
    <property type="match status" value="1"/>
</dbReference>
<reference evidence="3 4" key="1">
    <citation type="journal article" date="2018" name="Cell">
        <title>The Chara Genome: Secondary Complexity and Implications for Plant Terrestrialization.</title>
        <authorList>
            <person name="Nishiyama T."/>
            <person name="Sakayama H."/>
            <person name="Vries J.D."/>
            <person name="Buschmann H."/>
            <person name="Saint-Marcoux D."/>
            <person name="Ullrich K.K."/>
            <person name="Haas F.B."/>
            <person name="Vanderstraeten L."/>
            <person name="Becker D."/>
            <person name="Lang D."/>
            <person name="Vosolsobe S."/>
            <person name="Rombauts S."/>
            <person name="Wilhelmsson P.K.I."/>
            <person name="Janitza P."/>
            <person name="Kern R."/>
            <person name="Heyl A."/>
            <person name="Rumpler F."/>
            <person name="Villalobos L.I.A.C."/>
            <person name="Clay J.M."/>
            <person name="Skokan R."/>
            <person name="Toyoda A."/>
            <person name="Suzuki Y."/>
            <person name="Kagoshima H."/>
            <person name="Schijlen E."/>
            <person name="Tajeshwar N."/>
            <person name="Catarino B."/>
            <person name="Hetherington A.J."/>
            <person name="Saltykova A."/>
            <person name="Bonnot C."/>
            <person name="Breuninger H."/>
            <person name="Symeonidi A."/>
            <person name="Radhakrishnan G.V."/>
            <person name="Van Nieuwerburgh F."/>
            <person name="Deforce D."/>
            <person name="Chang C."/>
            <person name="Karol K.G."/>
            <person name="Hedrich R."/>
            <person name="Ulvskov P."/>
            <person name="Glockner G."/>
            <person name="Delwiche C.F."/>
            <person name="Petrasek J."/>
            <person name="Van de Peer Y."/>
            <person name="Friml J."/>
            <person name="Beilby M."/>
            <person name="Dolan L."/>
            <person name="Kohara Y."/>
            <person name="Sugano S."/>
            <person name="Fujiyama A."/>
            <person name="Delaux P.-M."/>
            <person name="Quint M."/>
            <person name="TheiBen G."/>
            <person name="Hagemann M."/>
            <person name="Harholt J."/>
            <person name="Dunand C."/>
            <person name="Zachgo S."/>
            <person name="Langdale J."/>
            <person name="Maumus F."/>
            <person name="Straeten D.V.D."/>
            <person name="Gould S.B."/>
            <person name="Rensing S.A."/>
        </authorList>
    </citation>
    <scope>NUCLEOTIDE SEQUENCE [LARGE SCALE GENOMIC DNA]</scope>
    <source>
        <strain evidence="3 4">S276</strain>
    </source>
</reference>
<keyword evidence="4" id="KW-1185">Reference proteome</keyword>
<feature type="domain" description="C2" evidence="2">
    <location>
        <begin position="42"/>
        <end position="178"/>
    </location>
</feature>
<proteinExistence type="inferred from homology"/>
<dbReference type="CDD" id="cd04047">
    <property type="entry name" value="C2B_Copine"/>
    <property type="match status" value="1"/>
</dbReference>
<dbReference type="InterPro" id="IPR035892">
    <property type="entry name" value="C2_domain_sf"/>
</dbReference>
<dbReference type="Gene3D" id="2.60.40.150">
    <property type="entry name" value="C2 domain"/>
    <property type="match status" value="2"/>
</dbReference>
<comment type="caution">
    <text evidence="3">The sequence shown here is derived from an EMBL/GenBank/DDBJ whole genome shotgun (WGS) entry which is preliminary data.</text>
</comment>
<dbReference type="GO" id="GO:0071277">
    <property type="term" value="P:cellular response to calcium ion"/>
    <property type="evidence" value="ECO:0007669"/>
    <property type="project" value="TreeGrafter"/>
</dbReference>
<dbReference type="Pfam" id="PF07002">
    <property type="entry name" value="Copine"/>
    <property type="match status" value="1"/>
</dbReference>
<evidence type="ECO:0000259" key="2">
    <source>
        <dbReference type="PROSITE" id="PS50004"/>
    </source>
</evidence>
<dbReference type="SMART" id="SM00239">
    <property type="entry name" value="C2"/>
    <property type="match status" value="2"/>
</dbReference>
<sequence>MGVSPSLFQCLRFLDCTSMEEVAKRHLGRVLKNGEFISRNAQEAIALFDVLVDGNIMVQSFLTDLFLKADNLCEPDQQSTCNPFVVVSLKSEKESIWREVARTEIVFGSACPQWLTPIRISYRFEQVQKLRFSMFNAHPSVKDPADSDVLELEEHAFLGATECCLCEMVVSAEKSKTLQVDLRSQGGRTESLTPAGDAQCGSLTVSAEKVLMSNAQVEMTLACRGLADRKKSDGNTSHPFLMISRASDGEEYMGVYKTEVVMNNSVNPTWMPIHIPLQQLCNGDVDQPLLIECFDFEPDEVDGPQYDLIGQVLVPFRSLQDVSGTGEGFELERPPNQQNYSNTKAPKIIGKVFCLSLRLENEPSFLDYIFGGCEIGFMVSIDFTSSNGPPESPMSLHYLDPGTKLNPYQAVISSVGKVVDFYNANKVYCAYGFGALVGIGTISHCFNLNGQATCPEVSGVKGILDAYQTSLQNVTLAGPTLLAPTIREAMRVVSQSSPMGAVGPAYQREQKYHILLVVLDGVINDMEATWNALEEASQLPLSVVIAGVGDADFSSMEVLNEENRHSRTRQSEGRNITRFVAMNQMADSDIMLASELLCDLPDHLVEFMRMRGIVPNQPTTAVSAEEIAHVNADV</sequence>
<evidence type="ECO:0000313" key="3">
    <source>
        <dbReference type="EMBL" id="GBG62042.1"/>
    </source>
</evidence>
<dbReference type="OrthoDB" id="5855668at2759"/>
<comment type="similarity">
    <text evidence="1">Belongs to the copine family.</text>
</comment>
<dbReference type="OMA" id="EFFAYES"/>
<dbReference type="AlphaFoldDB" id="A0A388JWE2"/>
<dbReference type="InterPro" id="IPR037768">
    <property type="entry name" value="C2B_Copine"/>
</dbReference>
<dbReference type="InterPro" id="IPR010734">
    <property type="entry name" value="Copine_C"/>
</dbReference>
<accession>A0A388JWE2</accession>
<dbReference type="InterPro" id="IPR000008">
    <property type="entry name" value="C2_dom"/>
</dbReference>
<gene>
    <name evidence="3" type="ORF">CBR_g28518</name>
</gene>
<dbReference type="GO" id="GO:0005544">
    <property type="term" value="F:calcium-dependent phospholipid binding"/>
    <property type="evidence" value="ECO:0007669"/>
    <property type="project" value="InterPro"/>
</dbReference>
<dbReference type="SUPFAM" id="SSF53300">
    <property type="entry name" value="vWA-like"/>
    <property type="match status" value="1"/>
</dbReference>
<dbReference type="InterPro" id="IPR036465">
    <property type="entry name" value="vWFA_dom_sf"/>
</dbReference>
<dbReference type="STRING" id="69332.A0A388JWE2"/>
<dbReference type="GO" id="GO:0005886">
    <property type="term" value="C:plasma membrane"/>
    <property type="evidence" value="ECO:0007669"/>
    <property type="project" value="TreeGrafter"/>
</dbReference>
<dbReference type="EMBL" id="BFEA01000025">
    <property type="protein sequence ID" value="GBG62042.1"/>
    <property type="molecule type" value="Genomic_DNA"/>
</dbReference>
<dbReference type="Gramene" id="GBG62042">
    <property type="protein sequence ID" value="GBG62042"/>
    <property type="gene ID" value="CBR_g28518"/>
</dbReference>
<dbReference type="PROSITE" id="PS50004">
    <property type="entry name" value="C2"/>
    <property type="match status" value="2"/>
</dbReference>
<dbReference type="Proteomes" id="UP000265515">
    <property type="component" value="Unassembled WGS sequence"/>
</dbReference>
<evidence type="ECO:0000313" key="4">
    <source>
        <dbReference type="Proteomes" id="UP000265515"/>
    </source>
</evidence>
<evidence type="ECO:0000256" key="1">
    <source>
        <dbReference type="ARBA" id="ARBA00009048"/>
    </source>
</evidence>
<name>A0A388JWE2_CHABU</name>
<dbReference type="Pfam" id="PF00168">
    <property type="entry name" value="C2"/>
    <property type="match status" value="2"/>
</dbReference>